<evidence type="ECO:0000313" key="9">
    <source>
        <dbReference type="EMBL" id="KAH7432062.1"/>
    </source>
</evidence>
<sequence length="227" mass="25356">MTVHQLWRFPREHTDLSSLSAGEAGYGFNYSSRSVITSTPGLEGLSGEELLHLQSLIWRYHTHLIDANQCCSIVTQAICAPVDLVWSVVRRFDNPQAYKHFIKRCSMNGDGRVGSTREVEVVSGLPAASSTERLEILDEERHIIGFRILGGQHRLRNYHSVTTLHPAELNGNLSTIVIESYVVDIPEGNTMDDTRAFVDTIVKYNLSSLARVSELQVRCKNEGNASD</sequence>
<dbReference type="GO" id="GO:0010427">
    <property type="term" value="F:abscisic acid binding"/>
    <property type="evidence" value="ECO:0007669"/>
    <property type="project" value="TreeGrafter"/>
</dbReference>
<dbReference type="InterPro" id="IPR023393">
    <property type="entry name" value="START-like_dom_sf"/>
</dbReference>
<dbReference type="EMBL" id="CM035412">
    <property type="protein sequence ID" value="KAH7432062.1"/>
    <property type="molecule type" value="Genomic_DNA"/>
</dbReference>
<keyword evidence="6" id="KW-0675">Receptor</keyword>
<proteinExistence type="inferred from homology"/>
<evidence type="ECO:0000256" key="6">
    <source>
        <dbReference type="ARBA" id="ARBA00023170"/>
    </source>
</evidence>
<dbReference type="GO" id="GO:0009738">
    <property type="term" value="P:abscisic acid-activated signaling pathway"/>
    <property type="evidence" value="ECO:0007669"/>
    <property type="project" value="UniProtKB-KW"/>
</dbReference>
<dbReference type="Pfam" id="PF10604">
    <property type="entry name" value="Polyketide_cyc2"/>
    <property type="match status" value="1"/>
</dbReference>
<reference evidence="9" key="1">
    <citation type="submission" date="2021-08" db="EMBL/GenBank/DDBJ databases">
        <title>WGS assembly of Ceratopteris richardii.</title>
        <authorList>
            <person name="Marchant D.B."/>
            <person name="Chen G."/>
            <person name="Jenkins J."/>
            <person name="Shu S."/>
            <person name="Leebens-Mack J."/>
            <person name="Grimwood J."/>
            <person name="Schmutz J."/>
            <person name="Soltis P."/>
            <person name="Soltis D."/>
            <person name="Chen Z.-H."/>
        </authorList>
    </citation>
    <scope>NUCLEOTIDE SEQUENCE</scope>
    <source>
        <strain evidence="9">Whitten #5841</strain>
        <tissue evidence="9">Leaf</tissue>
    </source>
</reference>
<gene>
    <name evidence="9" type="ORF">KP509_07G006400</name>
</gene>
<dbReference type="PANTHER" id="PTHR31213:SF138">
    <property type="entry name" value="ABSCISIC ACID RECEPTOR PYL6"/>
    <property type="match status" value="1"/>
</dbReference>
<evidence type="ECO:0000313" key="10">
    <source>
        <dbReference type="Proteomes" id="UP000825935"/>
    </source>
</evidence>
<protein>
    <submittedName>
        <fullName evidence="9">Uncharacterized protein</fullName>
    </submittedName>
</protein>
<dbReference type="InterPro" id="IPR050279">
    <property type="entry name" value="Plant_def-hormone_signal"/>
</dbReference>
<dbReference type="GO" id="GO:0038023">
    <property type="term" value="F:signaling receptor activity"/>
    <property type="evidence" value="ECO:0007669"/>
    <property type="project" value="TreeGrafter"/>
</dbReference>
<dbReference type="SUPFAM" id="SSF55961">
    <property type="entry name" value="Bet v1-like"/>
    <property type="match status" value="1"/>
</dbReference>
<keyword evidence="5" id="KW-0938">Abscisic acid signaling pathway</keyword>
<evidence type="ECO:0000256" key="8">
    <source>
        <dbReference type="ARBA" id="ARBA00023272"/>
    </source>
</evidence>
<keyword evidence="10" id="KW-1185">Reference proteome</keyword>
<dbReference type="Gene3D" id="3.30.530.20">
    <property type="match status" value="1"/>
</dbReference>
<evidence type="ECO:0000256" key="2">
    <source>
        <dbReference type="ARBA" id="ARBA00004496"/>
    </source>
</evidence>
<comment type="similarity">
    <text evidence="3">Belongs to the PYR/PYL/RCAR abscisic acid intracellular receptor family.</text>
</comment>
<comment type="caution">
    <text evidence="9">The sequence shown here is derived from an EMBL/GenBank/DDBJ whole genome shotgun (WGS) entry which is preliminary data.</text>
</comment>
<keyword evidence="7" id="KW-0539">Nucleus</keyword>
<name>A0A8T2U9L4_CERRI</name>
<evidence type="ECO:0000256" key="1">
    <source>
        <dbReference type="ARBA" id="ARBA00004123"/>
    </source>
</evidence>
<evidence type="ECO:0000256" key="7">
    <source>
        <dbReference type="ARBA" id="ARBA00023242"/>
    </source>
</evidence>
<comment type="subcellular location">
    <subcellularLocation>
        <location evidence="2">Cytoplasm</location>
    </subcellularLocation>
    <subcellularLocation>
        <location evidence="1">Nucleus</location>
    </subcellularLocation>
</comment>
<dbReference type="OrthoDB" id="4436220at2759"/>
<dbReference type="AlphaFoldDB" id="A0A8T2U9L4"/>
<dbReference type="GO" id="GO:0004864">
    <property type="term" value="F:protein phosphatase inhibitor activity"/>
    <property type="evidence" value="ECO:0007669"/>
    <property type="project" value="UniProtKB-KW"/>
</dbReference>
<dbReference type="CDD" id="cd07821">
    <property type="entry name" value="PYR_PYL_RCAR_like"/>
    <property type="match status" value="1"/>
</dbReference>
<accession>A0A8T2U9L4</accession>
<evidence type="ECO:0000256" key="5">
    <source>
        <dbReference type="ARBA" id="ARBA00022682"/>
    </source>
</evidence>
<dbReference type="Proteomes" id="UP000825935">
    <property type="component" value="Chromosome 7"/>
</dbReference>
<organism evidence="9 10">
    <name type="scientific">Ceratopteris richardii</name>
    <name type="common">Triangle waterfern</name>
    <dbReference type="NCBI Taxonomy" id="49495"/>
    <lineage>
        <taxon>Eukaryota</taxon>
        <taxon>Viridiplantae</taxon>
        <taxon>Streptophyta</taxon>
        <taxon>Embryophyta</taxon>
        <taxon>Tracheophyta</taxon>
        <taxon>Polypodiopsida</taxon>
        <taxon>Polypodiidae</taxon>
        <taxon>Polypodiales</taxon>
        <taxon>Pteridineae</taxon>
        <taxon>Pteridaceae</taxon>
        <taxon>Parkerioideae</taxon>
        <taxon>Ceratopteris</taxon>
    </lineage>
</organism>
<dbReference type="InterPro" id="IPR019587">
    <property type="entry name" value="Polyketide_cyclase/dehydratase"/>
</dbReference>
<evidence type="ECO:0000256" key="3">
    <source>
        <dbReference type="ARBA" id="ARBA00008594"/>
    </source>
</evidence>
<evidence type="ECO:0000256" key="4">
    <source>
        <dbReference type="ARBA" id="ARBA00022490"/>
    </source>
</evidence>
<dbReference type="PANTHER" id="PTHR31213">
    <property type="entry name" value="OS08G0374000 PROTEIN-RELATED"/>
    <property type="match status" value="1"/>
</dbReference>
<keyword evidence="8" id="KW-0650">Protein phosphatase inhibitor</keyword>
<dbReference type="OMA" id="NTHDFAY"/>
<dbReference type="GO" id="GO:0005634">
    <property type="term" value="C:nucleus"/>
    <property type="evidence" value="ECO:0007669"/>
    <property type="project" value="UniProtKB-SubCell"/>
</dbReference>
<keyword evidence="4" id="KW-0963">Cytoplasm</keyword>
<dbReference type="GO" id="GO:0005737">
    <property type="term" value="C:cytoplasm"/>
    <property type="evidence" value="ECO:0007669"/>
    <property type="project" value="UniProtKB-SubCell"/>
</dbReference>